<keyword evidence="3" id="KW-1185">Reference proteome</keyword>
<evidence type="ECO:0000256" key="1">
    <source>
        <dbReference type="SAM" id="Coils"/>
    </source>
</evidence>
<dbReference type="AlphaFoldDB" id="A0A1D8GDU1"/>
<name>A0A1D8GDU1_9FIRM</name>
<protein>
    <recommendedName>
        <fullName evidence="4">DUF1657 domain-containing protein</fullName>
    </recommendedName>
</protein>
<dbReference type="OrthoDB" id="2902550at2"/>
<evidence type="ECO:0000313" key="3">
    <source>
        <dbReference type="Proteomes" id="UP000095743"/>
    </source>
</evidence>
<dbReference type="RefSeq" id="WP_069974598.1">
    <property type="nucleotide sequence ID" value="NZ_CP017269.1"/>
</dbReference>
<dbReference type="InterPro" id="IPR012452">
    <property type="entry name" value="DUF1657"/>
</dbReference>
<keyword evidence="1" id="KW-0175">Coiled coil</keyword>
<feature type="coiled-coil region" evidence="1">
    <location>
        <begin position="34"/>
        <end position="61"/>
    </location>
</feature>
<evidence type="ECO:0000313" key="2">
    <source>
        <dbReference type="EMBL" id="AOT69032.1"/>
    </source>
</evidence>
<dbReference type="Pfam" id="PF07870">
    <property type="entry name" value="DUF1657"/>
    <property type="match status" value="1"/>
</dbReference>
<organism evidence="2 3">
    <name type="scientific">Geosporobacter ferrireducens</name>
    <dbReference type="NCBI Taxonomy" id="1424294"/>
    <lineage>
        <taxon>Bacteria</taxon>
        <taxon>Bacillati</taxon>
        <taxon>Bacillota</taxon>
        <taxon>Clostridia</taxon>
        <taxon>Peptostreptococcales</taxon>
        <taxon>Thermotaleaceae</taxon>
        <taxon>Geosporobacter</taxon>
    </lineage>
</organism>
<dbReference type="STRING" id="1424294.Gferi_05340"/>
<proteinExistence type="predicted"/>
<reference evidence="2 3" key="1">
    <citation type="submission" date="2016-09" db="EMBL/GenBank/DDBJ databases">
        <title>Genomic analysis reveals versatility of anaerobic energy metabolism of Geosporobacter ferrireducens IRF9 of phylum Firmicutes.</title>
        <authorList>
            <person name="Kim S.-J."/>
        </authorList>
    </citation>
    <scope>NUCLEOTIDE SEQUENCE [LARGE SCALE GENOMIC DNA]</scope>
    <source>
        <strain evidence="2 3">IRF9</strain>
    </source>
</reference>
<evidence type="ECO:0008006" key="4">
    <source>
        <dbReference type="Google" id="ProtNLM"/>
    </source>
</evidence>
<dbReference type="Proteomes" id="UP000095743">
    <property type="component" value="Chromosome"/>
</dbReference>
<sequence>MTVGTQLQQTIAGVESAAATLKTFALQTEDQQAKKEFQQLAQTMESAVKTLEKRRQYIEQQEPQYKQQ</sequence>
<dbReference type="InterPro" id="IPR012347">
    <property type="entry name" value="Ferritin-like"/>
</dbReference>
<dbReference type="Gene3D" id="1.20.1260.10">
    <property type="match status" value="1"/>
</dbReference>
<accession>A0A1D8GDU1</accession>
<dbReference type="EMBL" id="CP017269">
    <property type="protein sequence ID" value="AOT69032.1"/>
    <property type="molecule type" value="Genomic_DNA"/>
</dbReference>
<dbReference type="KEGG" id="gfe:Gferi_05340"/>
<gene>
    <name evidence="2" type="ORF">Gferi_05340</name>
</gene>